<accession>A0ABP1QQ98</accession>
<dbReference type="EMBL" id="CAXLJM020000043">
    <property type="protein sequence ID" value="CAL8110166.1"/>
    <property type="molecule type" value="Genomic_DNA"/>
</dbReference>
<organism evidence="3 4">
    <name type="scientific">Orchesella dallaii</name>
    <dbReference type="NCBI Taxonomy" id="48710"/>
    <lineage>
        <taxon>Eukaryota</taxon>
        <taxon>Metazoa</taxon>
        <taxon>Ecdysozoa</taxon>
        <taxon>Arthropoda</taxon>
        <taxon>Hexapoda</taxon>
        <taxon>Collembola</taxon>
        <taxon>Entomobryomorpha</taxon>
        <taxon>Entomobryoidea</taxon>
        <taxon>Orchesellidae</taxon>
        <taxon>Orchesellinae</taxon>
        <taxon>Orchesella</taxon>
    </lineage>
</organism>
<feature type="transmembrane region" description="Helical" evidence="1">
    <location>
        <begin position="355"/>
        <end position="375"/>
    </location>
</feature>
<proteinExistence type="predicted"/>
<feature type="signal peptide" evidence="2">
    <location>
        <begin position="1"/>
        <end position="19"/>
    </location>
</feature>
<feature type="chain" id="PRO_5046964490" evidence="2">
    <location>
        <begin position="20"/>
        <end position="548"/>
    </location>
</feature>
<evidence type="ECO:0000313" key="3">
    <source>
        <dbReference type="EMBL" id="CAL8110166.1"/>
    </source>
</evidence>
<evidence type="ECO:0000256" key="2">
    <source>
        <dbReference type="SAM" id="SignalP"/>
    </source>
</evidence>
<keyword evidence="2" id="KW-0732">Signal</keyword>
<keyword evidence="4" id="KW-1185">Reference proteome</keyword>
<gene>
    <name evidence="3" type="ORF">ODALV1_LOCUS14033</name>
</gene>
<keyword evidence="1" id="KW-0472">Membrane</keyword>
<dbReference type="Proteomes" id="UP001642540">
    <property type="component" value="Unassembled WGS sequence"/>
</dbReference>
<evidence type="ECO:0000256" key="1">
    <source>
        <dbReference type="SAM" id="Phobius"/>
    </source>
</evidence>
<reference evidence="3 4" key="1">
    <citation type="submission" date="2024-08" db="EMBL/GenBank/DDBJ databases">
        <authorList>
            <person name="Cucini C."/>
            <person name="Frati F."/>
        </authorList>
    </citation>
    <scope>NUCLEOTIDE SEQUENCE [LARGE SCALE GENOMIC DNA]</scope>
</reference>
<keyword evidence="1" id="KW-0812">Transmembrane</keyword>
<sequence>MLKLIILAALIGTPAITDTAEYGPSILSLSRPNYFSSTTLPFLPQPTSSYEPASIYLENFPYYSTVMPLADGNPSIKSEEIIDALGREALHGAVPITVIPPKDHGIMVVIQELEIPAYNTFNRSLLVIAENGKIMKCFSKLEFQMEGKSPVEVCGRTRSDGDIRRPSVLNGVGPRSFVVPEGKSITIQFIFKDHEIEKSSSLIKQVPFYDVGYTFRGSIAFTAFRSCPHGPPFHNENDTKLWPCDIPQSEREPVAACIREELFCDNVINCGVHDAAEFALDERFCSETKDNTTRESSYTLDVALMEKAIRGRFIQSRPYGYDDMVIHMRPQGHTNDINFVVEPGENKISDVQHPAFVALVVLISVICLMMLAIVFRYCCKLCVGKPEPYGDSSNPEAVARFHENLRNRSDNIRSGTAFGLSHDSLFKPVDDPPPNYDDLFPEELRNKNLQNSNFTELVITRAGEYPTGSIYTIPVIHQSSMSSGVNTVDRINETSFANPSILRLEVPGTSSSVNNVNSESSNSITNSNVFSTRRSLSQVQTRLDQLDV</sequence>
<evidence type="ECO:0000313" key="4">
    <source>
        <dbReference type="Proteomes" id="UP001642540"/>
    </source>
</evidence>
<keyword evidence="1" id="KW-1133">Transmembrane helix</keyword>
<protein>
    <submittedName>
        <fullName evidence="3">Uncharacterized protein</fullName>
    </submittedName>
</protein>
<comment type="caution">
    <text evidence="3">The sequence shown here is derived from an EMBL/GenBank/DDBJ whole genome shotgun (WGS) entry which is preliminary data.</text>
</comment>
<name>A0ABP1QQ98_9HEXA</name>